<sequence length="448" mass="50099">MDNLPPPLILEILSRLTDSSDLARCRLACNTLNSISYDVTSINLVCSFDRYTKSRSSPSPSLITPFKSIVNNLIPKLSCLESISIGVDKALQELSYDDCDDDSDDLYLTDVDFVSCWLPAVAEGLKSLSFCDFWVQSCWRRSLVLSFISRNCQRLYELEVKNAWLSVEGVSTMSSLTTLTLEFVRIDDEDLAKLNECCPFLENLNLIGVGGLNEPTIHLQHLKRCWWIVSNVPLSLTIMAPRLIKLKLQCVTPRSLLLGTPMLSDFHLTLDKAGRISIGALPFLKNLRLKLGYIHNFIIAFPCAEAVNELTLDTLDETEKAKGCYCNIDILFDVFPNMSSLNLGPGAYSEVEAAFGYGEFAGRVVMEGLKSLTAYLVIRDNNVTLSFISLILSKCRNLSAVSLLIHRELNSTIANNVITRCMAMCSTVQWKWGIWKEGCKDDWLSDGH</sequence>
<feature type="domain" description="F-box/LRR-repeat protein 15/At3g58940/PEG3-like LRR" evidence="2">
    <location>
        <begin position="122"/>
        <end position="248"/>
    </location>
</feature>
<dbReference type="InterPro" id="IPR036047">
    <property type="entry name" value="F-box-like_dom_sf"/>
</dbReference>
<dbReference type="AlphaFoldDB" id="A0A7C8ZP45"/>
<evidence type="ECO:0000259" key="1">
    <source>
        <dbReference type="Pfam" id="PF12937"/>
    </source>
</evidence>
<reference evidence="3" key="1">
    <citation type="journal article" date="2013" name="J. Plant Res.">
        <title>Effect of fungi and light on seed germination of three Opuntia species from semiarid lands of central Mexico.</title>
        <authorList>
            <person name="Delgado-Sanchez P."/>
            <person name="Jimenez-Bremont J.F."/>
            <person name="Guerrero-Gonzalez Mde L."/>
            <person name="Flores J."/>
        </authorList>
    </citation>
    <scope>NUCLEOTIDE SEQUENCE</scope>
    <source>
        <tissue evidence="3">Cladode</tissue>
    </source>
</reference>
<evidence type="ECO:0000313" key="3">
    <source>
        <dbReference type="EMBL" id="MBA4647337.1"/>
    </source>
</evidence>
<dbReference type="EMBL" id="GISG01150093">
    <property type="protein sequence ID" value="MBA4647337.1"/>
    <property type="molecule type" value="Transcribed_RNA"/>
</dbReference>
<proteinExistence type="predicted"/>
<dbReference type="InterPro" id="IPR001810">
    <property type="entry name" value="F-box_dom"/>
</dbReference>
<dbReference type="SUPFAM" id="SSF52047">
    <property type="entry name" value="RNI-like"/>
    <property type="match status" value="1"/>
</dbReference>
<dbReference type="Pfam" id="PF24758">
    <property type="entry name" value="LRR_At5g56370"/>
    <property type="match status" value="1"/>
</dbReference>
<dbReference type="SUPFAM" id="SSF81383">
    <property type="entry name" value="F-box domain"/>
    <property type="match status" value="1"/>
</dbReference>
<dbReference type="InterPro" id="IPR044809">
    <property type="entry name" value="AUF1-like"/>
</dbReference>
<dbReference type="CDD" id="cd09917">
    <property type="entry name" value="F-box_SF"/>
    <property type="match status" value="1"/>
</dbReference>
<evidence type="ECO:0000259" key="2">
    <source>
        <dbReference type="Pfam" id="PF24758"/>
    </source>
</evidence>
<dbReference type="InterPro" id="IPR055411">
    <property type="entry name" value="LRR_FXL15/At3g58940/PEG3-like"/>
</dbReference>
<reference evidence="3" key="2">
    <citation type="submission" date="2020-07" db="EMBL/GenBank/DDBJ databases">
        <authorList>
            <person name="Vera ALvarez R."/>
            <person name="Arias-Moreno D.M."/>
            <person name="Jimenez-Jacinto V."/>
            <person name="Jimenez-Bremont J.F."/>
            <person name="Swaminathan K."/>
            <person name="Moose S.P."/>
            <person name="Guerrero-Gonzalez M.L."/>
            <person name="Marino-Ramirez L."/>
            <person name="Landsman D."/>
            <person name="Rodriguez-Kessler M."/>
            <person name="Delgado-Sanchez P."/>
        </authorList>
    </citation>
    <scope>NUCLEOTIDE SEQUENCE</scope>
    <source>
        <tissue evidence="3">Cladode</tissue>
    </source>
</reference>
<dbReference type="Pfam" id="PF12937">
    <property type="entry name" value="F-box-like"/>
    <property type="match status" value="1"/>
</dbReference>
<protein>
    <submittedName>
        <fullName evidence="3">Uncharacterized protein</fullName>
    </submittedName>
</protein>
<dbReference type="Gene3D" id="3.80.10.10">
    <property type="entry name" value="Ribonuclease Inhibitor"/>
    <property type="match status" value="1"/>
</dbReference>
<dbReference type="InterPro" id="IPR032675">
    <property type="entry name" value="LRR_dom_sf"/>
</dbReference>
<dbReference type="PANTHER" id="PTHR31215">
    <property type="entry name" value="OS05G0510400 PROTEIN-RELATED"/>
    <property type="match status" value="1"/>
</dbReference>
<organism evidence="3">
    <name type="scientific">Opuntia streptacantha</name>
    <name type="common">Prickly pear cactus</name>
    <name type="synonym">Opuntia cardona</name>
    <dbReference type="NCBI Taxonomy" id="393608"/>
    <lineage>
        <taxon>Eukaryota</taxon>
        <taxon>Viridiplantae</taxon>
        <taxon>Streptophyta</taxon>
        <taxon>Embryophyta</taxon>
        <taxon>Tracheophyta</taxon>
        <taxon>Spermatophyta</taxon>
        <taxon>Magnoliopsida</taxon>
        <taxon>eudicotyledons</taxon>
        <taxon>Gunneridae</taxon>
        <taxon>Pentapetalae</taxon>
        <taxon>Caryophyllales</taxon>
        <taxon>Cactineae</taxon>
        <taxon>Cactaceae</taxon>
        <taxon>Opuntioideae</taxon>
        <taxon>Opuntia</taxon>
    </lineage>
</organism>
<name>A0A7C8ZP45_OPUST</name>
<feature type="domain" description="F-box" evidence="1">
    <location>
        <begin position="1"/>
        <end position="38"/>
    </location>
</feature>
<accession>A0A7C8ZP45</accession>